<dbReference type="STRING" id="338963.Pcar_3200"/>
<dbReference type="HOGENOM" id="CLU_2303239_0_0_7"/>
<proteinExistence type="predicted"/>
<evidence type="ECO:0000256" key="1">
    <source>
        <dbReference type="SAM" id="MobiDB-lite"/>
    </source>
</evidence>
<evidence type="ECO:0000313" key="3">
    <source>
        <dbReference type="Proteomes" id="UP000002534"/>
    </source>
</evidence>
<organism evidence="2 3">
    <name type="scientific">Syntrophotalea carbinolica (strain DSM 2380 / NBRC 103641 / GraBd1)</name>
    <name type="common">Pelobacter carbinolicus</name>
    <dbReference type="NCBI Taxonomy" id="338963"/>
    <lineage>
        <taxon>Bacteria</taxon>
        <taxon>Pseudomonadati</taxon>
        <taxon>Thermodesulfobacteriota</taxon>
        <taxon>Desulfuromonadia</taxon>
        <taxon>Desulfuromonadales</taxon>
        <taxon>Syntrophotaleaceae</taxon>
        <taxon>Syntrophotalea</taxon>
    </lineage>
</organism>
<name>Q0C6W7_SYNC1</name>
<accession>Q0C6W7</accession>
<sequence>MTCHIQTYTNPGVKIFFLHFNRKPTSIPFCLVGSKVRFLCLRPRPERPRTAADVPRVGLPFSYEAYRSARLPRSPPFSWTAGNRTKPGPHHGLSHQQRRP</sequence>
<dbReference type="EMBL" id="CP000142">
    <property type="protein sequence ID" value="ABI81820.1"/>
    <property type="molecule type" value="Genomic_DNA"/>
</dbReference>
<reference evidence="2 3" key="2">
    <citation type="journal article" date="2012" name="BMC Genomics">
        <title>The genome of Pelobacter carbinolicus reveals surprising metabolic capabilities and physiological features.</title>
        <authorList>
            <person name="Aklujkar M."/>
            <person name="Haveman S.A."/>
            <person name="Didonato R.Jr."/>
            <person name="Chertkov O."/>
            <person name="Han C.S."/>
            <person name="Land M.L."/>
            <person name="Brown P."/>
            <person name="Lovley D.R."/>
        </authorList>
    </citation>
    <scope>NUCLEOTIDE SEQUENCE [LARGE SCALE GENOMIC DNA]</scope>
    <source>
        <strain evidence="3">DSM 2380 / NBRC 103641 / GraBd1</strain>
    </source>
</reference>
<dbReference type="Proteomes" id="UP000002534">
    <property type="component" value="Chromosome"/>
</dbReference>
<dbReference type="AlphaFoldDB" id="Q0C6W7"/>
<evidence type="ECO:0000313" key="2">
    <source>
        <dbReference type="EMBL" id="ABI81820.1"/>
    </source>
</evidence>
<reference evidence="3" key="1">
    <citation type="submission" date="2005-10" db="EMBL/GenBank/DDBJ databases">
        <title>Complete sequence of Pelobacter carbinolicus DSM 2380.</title>
        <authorList>
            <person name="Copeland A."/>
            <person name="Lucas S."/>
            <person name="Lapidus A."/>
            <person name="Barry K."/>
            <person name="Detter J.C."/>
            <person name="Glavina T."/>
            <person name="Hammon N."/>
            <person name="Israni S."/>
            <person name="Pitluck S."/>
            <person name="Chertkov O."/>
            <person name="Schmutz J."/>
            <person name="Larimer F."/>
            <person name="Land M."/>
            <person name="Kyrpides N."/>
            <person name="Ivanova N."/>
            <person name="Richardson P."/>
        </authorList>
    </citation>
    <scope>NUCLEOTIDE SEQUENCE [LARGE SCALE GENOMIC DNA]</scope>
    <source>
        <strain evidence="3">DSM 2380 / NBRC 103641 / GraBd1</strain>
    </source>
</reference>
<protein>
    <submittedName>
        <fullName evidence="2">Uncharacterized protein</fullName>
    </submittedName>
</protein>
<gene>
    <name evidence="2" type="ordered locus">Pcar_3200</name>
</gene>
<keyword evidence="3" id="KW-1185">Reference proteome</keyword>
<dbReference type="KEGG" id="pca:Pcar_3200"/>
<feature type="compositionally biased region" description="Basic residues" evidence="1">
    <location>
        <begin position="87"/>
        <end position="100"/>
    </location>
</feature>
<feature type="region of interest" description="Disordered" evidence="1">
    <location>
        <begin position="72"/>
        <end position="100"/>
    </location>
</feature>